<dbReference type="PROSITE" id="PS50005">
    <property type="entry name" value="TPR"/>
    <property type="match status" value="1"/>
</dbReference>
<sequence length="268" mass="28487">MAQKSDKMTKQELSAPDAFQLYGAEASDWLQKRGQIISTVAVVLVVGGLIAALVQYFSNRSGEAAAKQLGQTLETLERPVVEGVPLQPADGELPPFKSEKERDETTVKSLTEFRAAHKGTDSAVTAALPLGKAEYRLGNYDGALAAFGEYTKGAPKNDPLLTSAYEGQGYAHEAKGQLDQALESFKQMEQVNAGEFMQGMGQYHQARILVAQGKKDEAAQLLADLKATQANAAAGRLATERLAVLAAQGVKVPEPKTQPAATQTPDAG</sequence>
<dbReference type="Proteomes" id="UP001207654">
    <property type="component" value="Unassembled WGS sequence"/>
</dbReference>
<dbReference type="EMBL" id="JAPNKA010000001">
    <property type="protein sequence ID" value="MCY1078223.1"/>
    <property type="molecule type" value="Genomic_DNA"/>
</dbReference>
<reference evidence="4 5" key="1">
    <citation type="submission" date="2022-11" db="EMBL/GenBank/DDBJ databases">
        <title>Minimal conservation of predation-associated metabolite biosynthetic gene clusters underscores biosynthetic potential of Myxococcota including descriptions for ten novel species: Archangium lansinium sp. nov., Myxococcus landrumus sp. nov., Nannocystis bai.</title>
        <authorList>
            <person name="Ahearne A."/>
            <person name="Stevens C."/>
            <person name="Phillips K."/>
        </authorList>
    </citation>
    <scope>NUCLEOTIDE SEQUENCE [LARGE SCALE GENOMIC DNA]</scope>
    <source>
        <strain evidence="4 5">MIWBW</strain>
    </source>
</reference>
<protein>
    <submittedName>
        <fullName evidence="4">Tetratricopeptide repeat protein</fullName>
    </submittedName>
</protein>
<gene>
    <name evidence="4" type="ORF">OV287_27480</name>
</gene>
<accession>A0ABT4A986</accession>
<keyword evidence="2" id="KW-0175">Coiled coil</keyword>
<feature type="coiled-coil region" evidence="2">
    <location>
        <begin position="171"/>
        <end position="231"/>
    </location>
</feature>
<feature type="transmembrane region" description="Helical" evidence="3">
    <location>
        <begin position="36"/>
        <end position="57"/>
    </location>
</feature>
<dbReference type="RefSeq" id="WP_267537012.1">
    <property type="nucleotide sequence ID" value="NZ_JAPNKA010000001.1"/>
</dbReference>
<proteinExistence type="predicted"/>
<evidence type="ECO:0000256" key="3">
    <source>
        <dbReference type="SAM" id="Phobius"/>
    </source>
</evidence>
<feature type="repeat" description="TPR" evidence="1">
    <location>
        <begin position="162"/>
        <end position="195"/>
    </location>
</feature>
<keyword evidence="3" id="KW-0812">Transmembrane</keyword>
<name>A0ABT4A986_9BACT</name>
<keyword evidence="3" id="KW-0472">Membrane</keyword>
<dbReference type="InterPro" id="IPR011990">
    <property type="entry name" value="TPR-like_helical_dom_sf"/>
</dbReference>
<organism evidence="4 5">
    <name type="scientific">Archangium lansingense</name>
    <dbReference type="NCBI Taxonomy" id="2995310"/>
    <lineage>
        <taxon>Bacteria</taxon>
        <taxon>Pseudomonadati</taxon>
        <taxon>Myxococcota</taxon>
        <taxon>Myxococcia</taxon>
        <taxon>Myxococcales</taxon>
        <taxon>Cystobacterineae</taxon>
        <taxon>Archangiaceae</taxon>
        <taxon>Archangium</taxon>
    </lineage>
</organism>
<evidence type="ECO:0000313" key="4">
    <source>
        <dbReference type="EMBL" id="MCY1078223.1"/>
    </source>
</evidence>
<keyword evidence="3" id="KW-1133">Transmembrane helix</keyword>
<dbReference type="Pfam" id="PF13432">
    <property type="entry name" value="TPR_16"/>
    <property type="match status" value="1"/>
</dbReference>
<evidence type="ECO:0000256" key="2">
    <source>
        <dbReference type="SAM" id="Coils"/>
    </source>
</evidence>
<dbReference type="SUPFAM" id="SSF48452">
    <property type="entry name" value="TPR-like"/>
    <property type="match status" value="1"/>
</dbReference>
<dbReference type="Gene3D" id="1.25.40.10">
    <property type="entry name" value="Tetratricopeptide repeat domain"/>
    <property type="match status" value="1"/>
</dbReference>
<dbReference type="InterPro" id="IPR019734">
    <property type="entry name" value="TPR_rpt"/>
</dbReference>
<evidence type="ECO:0000313" key="5">
    <source>
        <dbReference type="Proteomes" id="UP001207654"/>
    </source>
</evidence>
<keyword evidence="1" id="KW-0802">TPR repeat</keyword>
<keyword evidence="5" id="KW-1185">Reference proteome</keyword>
<comment type="caution">
    <text evidence="4">The sequence shown here is derived from an EMBL/GenBank/DDBJ whole genome shotgun (WGS) entry which is preliminary data.</text>
</comment>
<evidence type="ECO:0000256" key="1">
    <source>
        <dbReference type="PROSITE-ProRule" id="PRU00339"/>
    </source>
</evidence>